<dbReference type="PANTHER" id="PTHR47629:SF1">
    <property type="entry name" value="C-TYPE LECTIN DOMAIN-CONTAINING PROTEIN-RELATED"/>
    <property type="match status" value="1"/>
</dbReference>
<dbReference type="Proteomes" id="UP001152747">
    <property type="component" value="Unassembled WGS sequence"/>
</dbReference>
<dbReference type="PANTHER" id="PTHR47629">
    <property type="entry name" value="C-TYPE LECTIN-RELATED"/>
    <property type="match status" value="1"/>
</dbReference>
<gene>
    <name evidence="1" type="ORF">CAMP_LOCUS7840</name>
</gene>
<dbReference type="EMBL" id="CANHGI010000003">
    <property type="protein sequence ID" value="CAI5445203.1"/>
    <property type="molecule type" value="Genomic_DNA"/>
</dbReference>
<protein>
    <recommendedName>
        <fullName evidence="3">PAN-3 domain-containing protein</fullName>
    </recommendedName>
</protein>
<dbReference type="AlphaFoldDB" id="A0A9P1IHZ3"/>
<evidence type="ECO:0008006" key="3">
    <source>
        <dbReference type="Google" id="ProtNLM"/>
    </source>
</evidence>
<name>A0A9P1IHZ3_9PELO</name>
<keyword evidence="2" id="KW-1185">Reference proteome</keyword>
<sequence>MFLKFLLFAYLHRIVITTNLIIVWGSYDTAFTDVLYSNNNLTVDEECWKLLEASSDYEIAFWINLICYLNTYEFVQSVKPDVGKTKKIAFKVSNNITSCPKNFTSAQSTNHKISYDGKYWQINAKIPCENFWSIRDGTVVCVEIVRYKNIFTFSEAISNSIARSETLSSPTNIKKTIDVYNYYGKIENQTRIRVVTDAKRSDSCNTLNKISTSECQYPNGFDFKDPTNPNHSRFKFVKNPTISTEYRCVAMYLDLQDSILNGKFDFIKCYEECDDAYCSYYTVNINPP</sequence>
<proteinExistence type="predicted"/>
<evidence type="ECO:0000313" key="2">
    <source>
        <dbReference type="Proteomes" id="UP001152747"/>
    </source>
</evidence>
<reference evidence="1" key="1">
    <citation type="submission" date="2022-11" db="EMBL/GenBank/DDBJ databases">
        <authorList>
            <person name="Kikuchi T."/>
        </authorList>
    </citation>
    <scope>NUCLEOTIDE SEQUENCE</scope>
    <source>
        <strain evidence="1">PS1010</strain>
    </source>
</reference>
<comment type="caution">
    <text evidence="1">The sequence shown here is derived from an EMBL/GenBank/DDBJ whole genome shotgun (WGS) entry which is preliminary data.</text>
</comment>
<accession>A0A9P1IHZ3</accession>
<evidence type="ECO:0000313" key="1">
    <source>
        <dbReference type="EMBL" id="CAI5445203.1"/>
    </source>
</evidence>
<organism evidence="1 2">
    <name type="scientific">Caenorhabditis angaria</name>
    <dbReference type="NCBI Taxonomy" id="860376"/>
    <lineage>
        <taxon>Eukaryota</taxon>
        <taxon>Metazoa</taxon>
        <taxon>Ecdysozoa</taxon>
        <taxon>Nematoda</taxon>
        <taxon>Chromadorea</taxon>
        <taxon>Rhabditida</taxon>
        <taxon>Rhabditina</taxon>
        <taxon>Rhabditomorpha</taxon>
        <taxon>Rhabditoidea</taxon>
        <taxon>Rhabditidae</taxon>
        <taxon>Peloderinae</taxon>
        <taxon>Caenorhabditis</taxon>
    </lineage>
</organism>